<dbReference type="OrthoDB" id="9809999at2"/>
<evidence type="ECO:0000313" key="6">
    <source>
        <dbReference type="EMBL" id="RFU52668.1"/>
    </source>
</evidence>
<dbReference type="InterPro" id="IPR049069">
    <property type="entry name" value="MRB1590-like_C"/>
</dbReference>
<evidence type="ECO:0000313" key="5">
    <source>
        <dbReference type="EMBL" id="RFU50440.1"/>
    </source>
</evidence>
<reference evidence="6 8" key="2">
    <citation type="submission" date="2018-08" db="EMBL/GenBank/DDBJ databases">
        <title>Draft genome of Streptococcus sp. nov. Z1.</title>
        <authorList>
            <person name="Tian Z."/>
        </authorList>
    </citation>
    <scope>NUCLEOTIDE SEQUENCE [LARGE SCALE GENOMIC DNA]</scope>
    <source>
        <strain evidence="6">Z1</strain>
        <strain evidence="8">Z1(2018)</strain>
    </source>
</reference>
<dbReference type="InterPro" id="IPR046834">
    <property type="entry name" value="ABC_ATPase_C"/>
</dbReference>
<gene>
    <name evidence="4" type="ORF">DDV21_002485</name>
    <name evidence="5" type="ORF">DDV22_08810</name>
    <name evidence="6" type="ORF">DDV23_08650</name>
</gene>
<evidence type="ECO:0000313" key="7">
    <source>
        <dbReference type="Proteomes" id="UP000246115"/>
    </source>
</evidence>
<dbReference type="InterPro" id="IPR019195">
    <property type="entry name" value="ABC_ATPase_put"/>
</dbReference>
<dbReference type="PANTHER" id="PTHR38149">
    <property type="entry name" value="ATPASE"/>
    <property type="match status" value="1"/>
</dbReference>
<accession>A0A346NAH3</accession>
<feature type="domain" description="MRB1590-like C-terminal" evidence="3">
    <location>
        <begin position="467"/>
        <end position="567"/>
    </location>
</feature>
<dbReference type="Pfam" id="PF21117">
    <property type="entry name" value="MRB1590_C"/>
    <property type="match status" value="1"/>
</dbReference>
<reference evidence="5 9" key="1">
    <citation type="submission" date="2018-08" db="EMBL/GenBank/DDBJ databases">
        <title>Draft genome of Streptococcus sp .nov. Z2.</title>
        <authorList>
            <person name="Tian Z."/>
        </authorList>
    </citation>
    <scope>NUCLEOTIDE SEQUENCE [LARGE SCALE GENOMIC DNA]</scope>
    <source>
        <strain evidence="5 9">Z2</strain>
    </source>
</reference>
<dbReference type="SUPFAM" id="SSF52540">
    <property type="entry name" value="P-loop containing nucleoside triphosphate hydrolases"/>
    <property type="match status" value="1"/>
</dbReference>
<organism evidence="6 8">
    <name type="scientific">Streptococcus chenjunshii</name>
    <dbReference type="NCBI Taxonomy" id="2173853"/>
    <lineage>
        <taxon>Bacteria</taxon>
        <taxon>Bacillati</taxon>
        <taxon>Bacillota</taxon>
        <taxon>Bacilli</taxon>
        <taxon>Lactobacillales</taxon>
        <taxon>Streptococcaceae</taxon>
        <taxon>Streptococcus</taxon>
    </lineage>
</organism>
<dbReference type="AlphaFoldDB" id="A0A372KM62"/>
<dbReference type="Proteomes" id="UP000246115">
    <property type="component" value="Chromosome"/>
</dbReference>
<dbReference type="RefSeq" id="WP_116878699.1">
    <property type="nucleotide sequence ID" value="NZ_CP031733.1"/>
</dbReference>
<dbReference type="InterPro" id="IPR027417">
    <property type="entry name" value="P-loop_NTPase"/>
</dbReference>
<dbReference type="Proteomes" id="UP000262901">
    <property type="component" value="Unassembled WGS sequence"/>
</dbReference>
<evidence type="ECO:0000259" key="1">
    <source>
        <dbReference type="Pfam" id="PF09818"/>
    </source>
</evidence>
<reference evidence="7" key="3">
    <citation type="submission" date="2018-08" db="EMBL/GenBank/DDBJ databases">
        <title>Streptococcus chenjunshii sp. nov., isolated from stools sample of the Tibetan antelope in the Qinghai-Tibet plateau, China.</title>
        <authorList>
            <person name="Tian Z."/>
        </authorList>
    </citation>
    <scope>NUCLEOTIDE SEQUENCE [LARGE SCALE GENOMIC DNA]</scope>
    <source>
        <strain evidence="7">Z15</strain>
    </source>
</reference>
<dbReference type="PANTHER" id="PTHR38149:SF1">
    <property type="entry name" value="ATPASE"/>
    <property type="match status" value="1"/>
</dbReference>
<feature type="domain" description="ATPase of the ABC class C-terminal" evidence="1">
    <location>
        <begin position="170"/>
        <end position="450"/>
    </location>
</feature>
<dbReference type="Pfam" id="PF09818">
    <property type="entry name" value="ABC_ATPase"/>
    <property type="match status" value="1"/>
</dbReference>
<evidence type="ECO:0000313" key="8">
    <source>
        <dbReference type="Proteomes" id="UP000262901"/>
    </source>
</evidence>
<reference evidence="4" key="4">
    <citation type="journal article" date="2019" name="Int. J. Syst. Evol. Microbiol.">
        <title>Streptococcus chenjunshii sp. nov. isolated from feces of Tibetan antelopes.</title>
        <authorList>
            <person name="Tian Z."/>
            <person name="Lu S."/>
            <person name="Jin D."/>
            <person name="Yang J."/>
            <person name="Pu J."/>
            <person name="Lai X.H."/>
            <person name="Bai X.N."/>
            <person name="Wu X.M."/>
            <person name="Li J."/>
            <person name="Wang S."/>
            <person name="Xu J."/>
        </authorList>
    </citation>
    <scope>NUCLEOTIDE SEQUENCE</scope>
    <source>
        <strain evidence="4">Z15</strain>
    </source>
</reference>
<dbReference type="InterPro" id="IPR046833">
    <property type="entry name" value="ABC_N"/>
</dbReference>
<dbReference type="EMBL" id="QVQY01000027">
    <property type="protein sequence ID" value="RFU50440.1"/>
    <property type="molecule type" value="Genomic_DNA"/>
</dbReference>
<keyword evidence="9" id="KW-1185">Reference proteome</keyword>
<feature type="domain" description="ATPase of the ABC class N-terminal" evidence="2">
    <location>
        <begin position="6"/>
        <end position="166"/>
    </location>
</feature>
<evidence type="ECO:0000259" key="2">
    <source>
        <dbReference type="Pfam" id="PF20446"/>
    </source>
</evidence>
<dbReference type="Proteomes" id="UP000264056">
    <property type="component" value="Unassembled WGS sequence"/>
</dbReference>
<dbReference type="KEGG" id="schj:DDV21_002485"/>
<dbReference type="EMBL" id="CP031733">
    <property type="protein sequence ID" value="AXQ78018.1"/>
    <property type="molecule type" value="Genomic_DNA"/>
</dbReference>
<accession>A0A372KM62</accession>
<evidence type="ECO:0000259" key="3">
    <source>
        <dbReference type="Pfam" id="PF21117"/>
    </source>
</evidence>
<sequence>MTINYKLQKSLLALEGKGYGAYKSLIGSYDYPSYRLIIDHVQVDPYAPPSKMRLFLAKSAAGIPADLLSSRSKCIAVSDFLNRSFAQAVRAYSRDIKAAGGKGSIAIDPCGQEILEKTAVIIHPHSLEIRITVNLPAAGRRIMGKAADTLLNTVLPLIAEKALFYKNINQKSLQGQVRLFLDQLYIREELRKRDLTAFIGNGSLLARSSGVSDLPLTSAVPFKSPENSEIAFHLPSGKTIKGMGIGTGVSLIVGGGYHGKSTLLNALERGVYSHIAGDGREYVITRTDAVKIRAEDGRSIAKVNISPFINNLPAKQDTKVFSTENASGSTSQAANVIEALEAGSSLLLIDEDTSATNFMIRDRRMQELVAKEKEPITPFVERVESLYRDLGTSAILVVGGSGAYFDVADRVMLMDNYRVYDVTEQAHAIARKDSHQAVDQGQQPFAKSEKRVVLRSSFAKKGREDRFKAKGIQTMAYGREAIDISGLEQITSPSQVNCLAVMFRFIKDNLLDDSRSLREIADSLYAHIDQEGLAALAPAASFPGDLALPRKQEFCAALNRYRSLKIK</sequence>
<evidence type="ECO:0000313" key="9">
    <source>
        <dbReference type="Proteomes" id="UP000264056"/>
    </source>
</evidence>
<name>A0A372KM62_9STRE</name>
<dbReference type="Gene3D" id="3.40.50.300">
    <property type="entry name" value="P-loop containing nucleotide triphosphate hydrolases"/>
    <property type="match status" value="1"/>
</dbReference>
<dbReference type="EMBL" id="QVQZ01000023">
    <property type="protein sequence ID" value="RFU52668.1"/>
    <property type="molecule type" value="Genomic_DNA"/>
</dbReference>
<proteinExistence type="predicted"/>
<protein>
    <submittedName>
        <fullName evidence="6">ATPase</fullName>
    </submittedName>
</protein>
<evidence type="ECO:0000313" key="4">
    <source>
        <dbReference type="EMBL" id="AXQ78018.1"/>
    </source>
</evidence>
<dbReference type="Pfam" id="PF20446">
    <property type="entry name" value="ABC_N"/>
    <property type="match status" value="1"/>
</dbReference>